<evidence type="ECO:0000256" key="2">
    <source>
        <dbReference type="ARBA" id="ARBA00009677"/>
    </source>
</evidence>
<comment type="subcellular location">
    <subcellularLocation>
        <location evidence="1 6">Bacterial flagellum basal body</location>
    </subcellularLocation>
</comment>
<evidence type="ECO:0000256" key="6">
    <source>
        <dbReference type="PIRNR" id="PIRNR002889"/>
    </source>
</evidence>
<protein>
    <recommendedName>
        <fullName evidence="3 6">Flagellar basal body rod protein FlgB</fullName>
    </recommendedName>
</protein>
<keyword evidence="8" id="KW-0282">Flagellum</keyword>
<dbReference type="InterPro" id="IPR019776">
    <property type="entry name" value="Flagellar_basal_body_rod_CS"/>
</dbReference>
<dbReference type="PIRSF" id="PIRSF002889">
    <property type="entry name" value="Rod_FlgB"/>
    <property type="match status" value="1"/>
</dbReference>
<dbReference type="GO" id="GO:0030694">
    <property type="term" value="C:bacterial-type flagellum basal body, rod"/>
    <property type="evidence" value="ECO:0007669"/>
    <property type="project" value="InterPro"/>
</dbReference>
<dbReference type="Pfam" id="PF00460">
    <property type="entry name" value="Flg_bb_rod"/>
    <property type="match status" value="1"/>
</dbReference>
<evidence type="ECO:0000256" key="5">
    <source>
        <dbReference type="ARBA" id="ARBA00024934"/>
    </source>
</evidence>
<comment type="caution">
    <text evidence="8">The sequence shown here is derived from an EMBL/GenBank/DDBJ whole genome shotgun (WGS) entry which is preliminary data.</text>
</comment>
<evidence type="ECO:0000256" key="3">
    <source>
        <dbReference type="ARBA" id="ARBA00014376"/>
    </source>
</evidence>
<dbReference type="InterPro" id="IPR006300">
    <property type="entry name" value="FlgB"/>
</dbReference>
<keyword evidence="4 6" id="KW-0975">Bacterial flagellum</keyword>
<comment type="function">
    <text evidence="5 6">Structural component of flagellum, the bacterial motility apparatus. Part of the rod structure of flagellar basal body.</text>
</comment>
<keyword evidence="8" id="KW-0969">Cilium</keyword>
<proteinExistence type="inferred from homology"/>
<name>A0A4U0PYV7_9NEIS</name>
<dbReference type="NCBIfam" id="TIGR01396">
    <property type="entry name" value="FlgB"/>
    <property type="match status" value="1"/>
</dbReference>
<dbReference type="GO" id="GO:0071978">
    <property type="term" value="P:bacterial-type flagellum-dependent swarming motility"/>
    <property type="evidence" value="ECO:0007669"/>
    <property type="project" value="TreeGrafter"/>
</dbReference>
<feature type="domain" description="Flagellar basal body rod protein N-terminal" evidence="7">
    <location>
        <begin position="13"/>
        <end position="39"/>
    </location>
</feature>
<sequence>MLGRIDAYFHPQETALKLRSQRQEVLAANIANGDTPQYKARDFDFKAAFVAATAKHTGGALATTDARHLQPKNTVDPLSPELLYRNPYQASIDGNTVEMDTEMREFSDNAVRYQAAITFMQRRVEGLRGAMQTQ</sequence>
<evidence type="ECO:0000259" key="7">
    <source>
        <dbReference type="Pfam" id="PF00460"/>
    </source>
</evidence>
<keyword evidence="9" id="KW-1185">Reference proteome</keyword>
<accession>A0A4U0PYV7</accession>
<reference evidence="8 9" key="1">
    <citation type="submission" date="2019-04" db="EMBL/GenBank/DDBJ databases">
        <title>Chitiniphilus eburnea sp. nov., a novel chitinolytic bacterium isolated from aquaculture sludge.</title>
        <authorList>
            <person name="Sheng M."/>
        </authorList>
    </citation>
    <scope>NUCLEOTIDE SEQUENCE [LARGE SCALE GENOMIC DNA]</scope>
    <source>
        <strain evidence="8 9">HX-2-15</strain>
    </source>
</reference>
<dbReference type="PANTHER" id="PTHR30435:SF12">
    <property type="entry name" value="FLAGELLAR BASAL BODY ROD PROTEIN FLGB"/>
    <property type="match status" value="1"/>
</dbReference>
<dbReference type="OrthoDB" id="9788334at2"/>
<dbReference type="PANTHER" id="PTHR30435">
    <property type="entry name" value="FLAGELLAR PROTEIN"/>
    <property type="match status" value="1"/>
</dbReference>
<evidence type="ECO:0000313" key="9">
    <source>
        <dbReference type="Proteomes" id="UP000310016"/>
    </source>
</evidence>
<dbReference type="AlphaFoldDB" id="A0A4U0PYV7"/>
<dbReference type="EMBL" id="SUMF01000008">
    <property type="protein sequence ID" value="TJZ73831.1"/>
    <property type="molecule type" value="Genomic_DNA"/>
</dbReference>
<evidence type="ECO:0000313" key="8">
    <source>
        <dbReference type="EMBL" id="TJZ73831.1"/>
    </source>
</evidence>
<dbReference type="InterPro" id="IPR001444">
    <property type="entry name" value="Flag_bb_rod_N"/>
</dbReference>
<organism evidence="8 9">
    <name type="scientific">Chitiniphilus eburneus</name>
    <dbReference type="NCBI Taxonomy" id="2571148"/>
    <lineage>
        <taxon>Bacteria</taxon>
        <taxon>Pseudomonadati</taxon>
        <taxon>Pseudomonadota</taxon>
        <taxon>Betaproteobacteria</taxon>
        <taxon>Neisseriales</taxon>
        <taxon>Chitinibacteraceae</taxon>
        <taxon>Chitiniphilus</taxon>
    </lineage>
</organism>
<keyword evidence="8" id="KW-0966">Cell projection</keyword>
<evidence type="ECO:0000256" key="4">
    <source>
        <dbReference type="ARBA" id="ARBA00023143"/>
    </source>
</evidence>
<comment type="similarity">
    <text evidence="2 6">Belongs to the flagella basal body rod proteins family.</text>
</comment>
<dbReference type="Proteomes" id="UP000310016">
    <property type="component" value="Unassembled WGS sequence"/>
</dbReference>
<dbReference type="PROSITE" id="PS00588">
    <property type="entry name" value="FLAGELLA_BB_ROD"/>
    <property type="match status" value="1"/>
</dbReference>
<gene>
    <name evidence="8" type="primary">flgB</name>
    <name evidence="8" type="ORF">FAZ21_09430</name>
</gene>
<dbReference type="RefSeq" id="WP_136773193.1">
    <property type="nucleotide sequence ID" value="NZ_CP156074.1"/>
</dbReference>
<evidence type="ECO:0000256" key="1">
    <source>
        <dbReference type="ARBA" id="ARBA00004117"/>
    </source>
</evidence>
<comment type="subunit">
    <text evidence="6">The basal body constitutes a major portion of the flagellar organelle and consists of a number of rings mounted on a central rod.</text>
</comment>